<evidence type="ECO:0000313" key="2">
    <source>
        <dbReference type="Proteomes" id="UP000247150"/>
    </source>
</evidence>
<name>A0A2V2ZWQ9_9BACI</name>
<accession>A0A2V2ZWQ9</accession>
<organism evidence="1 2">
    <name type="scientific">Cytobacillus oceanisediminis</name>
    <dbReference type="NCBI Taxonomy" id="665099"/>
    <lineage>
        <taxon>Bacteria</taxon>
        <taxon>Bacillati</taxon>
        <taxon>Bacillota</taxon>
        <taxon>Bacilli</taxon>
        <taxon>Bacillales</taxon>
        <taxon>Bacillaceae</taxon>
        <taxon>Cytobacillus</taxon>
    </lineage>
</organism>
<dbReference type="EMBL" id="QGTW01000007">
    <property type="protein sequence ID" value="PWW27786.1"/>
    <property type="molecule type" value="Genomic_DNA"/>
</dbReference>
<gene>
    <name evidence="1" type="ORF">DFO73_10796</name>
</gene>
<dbReference type="AlphaFoldDB" id="A0A2V2ZWQ9"/>
<sequence>MGFKLPVKAQLVQLTIRGGKPPPIEVSLYEHIYYNKMQTSLERWIKFNDQII</sequence>
<proteinExistence type="predicted"/>
<reference evidence="1 2" key="1">
    <citation type="submission" date="2018-05" db="EMBL/GenBank/DDBJ databases">
        <title>Freshwater and sediment microbial communities from various areas in North America, analyzing microbe dynamics in response to fracking.</title>
        <authorList>
            <person name="Lamendella R."/>
        </authorList>
    </citation>
    <scope>NUCLEOTIDE SEQUENCE [LARGE SCALE GENOMIC DNA]</scope>
    <source>
        <strain evidence="1 2">15_TX</strain>
    </source>
</reference>
<comment type="caution">
    <text evidence="1">The sequence shown here is derived from an EMBL/GenBank/DDBJ whole genome shotgun (WGS) entry which is preliminary data.</text>
</comment>
<evidence type="ECO:0000313" key="1">
    <source>
        <dbReference type="EMBL" id="PWW27786.1"/>
    </source>
</evidence>
<dbReference type="Proteomes" id="UP000247150">
    <property type="component" value="Unassembled WGS sequence"/>
</dbReference>
<protein>
    <submittedName>
        <fullName evidence="1">Uncharacterized protein</fullName>
    </submittedName>
</protein>